<dbReference type="InterPro" id="IPR000835">
    <property type="entry name" value="HTH_MarR-typ"/>
</dbReference>
<protein>
    <submittedName>
        <fullName evidence="3">DNA-binding transcriptional regulator, MarR family</fullName>
    </submittedName>
</protein>
<dbReference type="GO" id="GO:0003700">
    <property type="term" value="F:DNA-binding transcription factor activity"/>
    <property type="evidence" value="ECO:0007669"/>
    <property type="project" value="InterPro"/>
</dbReference>
<keyword evidence="4" id="KW-1185">Reference proteome</keyword>
<dbReference type="InterPro" id="IPR039422">
    <property type="entry name" value="MarR/SlyA-like"/>
</dbReference>
<dbReference type="PANTHER" id="PTHR33164">
    <property type="entry name" value="TRANSCRIPTIONAL REGULATOR, MARR FAMILY"/>
    <property type="match status" value="1"/>
</dbReference>
<evidence type="ECO:0000259" key="2">
    <source>
        <dbReference type="PROSITE" id="PS50995"/>
    </source>
</evidence>
<dbReference type="SUPFAM" id="SSF46785">
    <property type="entry name" value="Winged helix' DNA-binding domain"/>
    <property type="match status" value="1"/>
</dbReference>
<keyword evidence="3" id="KW-0238">DNA-binding</keyword>
<dbReference type="AlphaFoldDB" id="A0A1H3BK23"/>
<feature type="region of interest" description="Disordered" evidence="1">
    <location>
        <begin position="1"/>
        <end position="30"/>
    </location>
</feature>
<dbReference type="STRING" id="1545044.SAMN05444276_10654"/>
<accession>A0A1H3BK23</accession>
<dbReference type="SMART" id="SM00347">
    <property type="entry name" value="HTH_MARR"/>
    <property type="match status" value="1"/>
</dbReference>
<dbReference type="InterPro" id="IPR036388">
    <property type="entry name" value="WH-like_DNA-bd_sf"/>
</dbReference>
<reference evidence="4" key="1">
    <citation type="submission" date="2016-10" db="EMBL/GenBank/DDBJ databases">
        <authorList>
            <person name="Varghese N."/>
            <person name="Submissions S."/>
        </authorList>
    </citation>
    <scope>NUCLEOTIDE SEQUENCE [LARGE SCALE GENOMIC DNA]</scope>
    <source>
        <strain evidence="4">DSM 29303</strain>
    </source>
</reference>
<dbReference type="Gene3D" id="1.10.10.10">
    <property type="entry name" value="Winged helix-like DNA-binding domain superfamily/Winged helix DNA-binding domain"/>
    <property type="match status" value="1"/>
</dbReference>
<dbReference type="EMBL" id="FNNA01000006">
    <property type="protein sequence ID" value="SDX42068.1"/>
    <property type="molecule type" value="Genomic_DNA"/>
</dbReference>
<dbReference type="PROSITE" id="PS50995">
    <property type="entry name" value="HTH_MARR_2"/>
    <property type="match status" value="1"/>
</dbReference>
<evidence type="ECO:0000256" key="1">
    <source>
        <dbReference type="SAM" id="MobiDB-lite"/>
    </source>
</evidence>
<evidence type="ECO:0000313" key="3">
    <source>
        <dbReference type="EMBL" id="SDX42068.1"/>
    </source>
</evidence>
<dbReference type="GO" id="GO:0006950">
    <property type="term" value="P:response to stress"/>
    <property type="evidence" value="ECO:0007669"/>
    <property type="project" value="TreeGrafter"/>
</dbReference>
<dbReference type="InterPro" id="IPR036390">
    <property type="entry name" value="WH_DNA-bd_sf"/>
</dbReference>
<gene>
    <name evidence="3" type="ORF">SAMN05444276_10654</name>
</gene>
<dbReference type="Proteomes" id="UP000182944">
    <property type="component" value="Unassembled WGS sequence"/>
</dbReference>
<feature type="domain" description="HTH marR-type" evidence="2">
    <location>
        <begin position="44"/>
        <end position="180"/>
    </location>
</feature>
<dbReference type="Pfam" id="PF12802">
    <property type="entry name" value="MarR_2"/>
    <property type="match status" value="1"/>
</dbReference>
<proteinExistence type="predicted"/>
<name>A0A1H3BK23_9RHOB</name>
<organism evidence="3 4">
    <name type="scientific">Paracoccus sanguinis</name>
    <dbReference type="NCBI Taxonomy" id="1545044"/>
    <lineage>
        <taxon>Bacteria</taxon>
        <taxon>Pseudomonadati</taxon>
        <taxon>Pseudomonadota</taxon>
        <taxon>Alphaproteobacteria</taxon>
        <taxon>Rhodobacterales</taxon>
        <taxon>Paracoccaceae</taxon>
        <taxon>Paracoccus</taxon>
    </lineage>
</organism>
<dbReference type="PANTHER" id="PTHR33164:SF106">
    <property type="entry name" value="TRANSCRIPTIONAL REGULATORY PROTEIN"/>
    <property type="match status" value="1"/>
</dbReference>
<evidence type="ECO:0000313" key="4">
    <source>
        <dbReference type="Proteomes" id="UP000182944"/>
    </source>
</evidence>
<dbReference type="GO" id="GO:0003677">
    <property type="term" value="F:DNA binding"/>
    <property type="evidence" value="ECO:0007669"/>
    <property type="project" value="UniProtKB-KW"/>
</dbReference>
<sequence length="190" mass="19173">MTRPAISPEANIPGGAPGTGAGTAPPAASAPGTYAVTSAAADRQLRLVAALRRYGAAHAGLMQAFARHLALHPTDAAALSEILLAEDLGAPLSPATLARRIGRSRPATTAVLDRLAAEGLVARAPHPRDGRATVLGAGPRIGAAIPQFFQPLSDAMAATLAPHDPAQLEALVALVGEVTDCVVSQTPPEN</sequence>